<accession>A0A0R0KP23</accession>
<protein>
    <submittedName>
        <fullName evidence="1 2">Uncharacterized protein</fullName>
    </submittedName>
</protein>
<reference evidence="1 2" key="1">
    <citation type="journal article" date="2010" name="Nature">
        <title>Genome sequence of the palaeopolyploid soybean.</title>
        <authorList>
            <person name="Schmutz J."/>
            <person name="Cannon S.B."/>
            <person name="Schlueter J."/>
            <person name="Ma J."/>
            <person name="Mitros T."/>
            <person name="Nelson W."/>
            <person name="Hyten D.L."/>
            <person name="Song Q."/>
            <person name="Thelen J.J."/>
            <person name="Cheng J."/>
            <person name="Xu D."/>
            <person name="Hellsten U."/>
            <person name="May G.D."/>
            <person name="Yu Y."/>
            <person name="Sakurai T."/>
            <person name="Umezawa T."/>
            <person name="Bhattacharyya M.K."/>
            <person name="Sandhu D."/>
            <person name="Valliyodan B."/>
            <person name="Lindquist E."/>
            <person name="Peto M."/>
            <person name="Grant D."/>
            <person name="Shu S."/>
            <person name="Goodstein D."/>
            <person name="Barry K."/>
            <person name="Futrell-Griggs M."/>
            <person name="Abernathy B."/>
            <person name="Du J."/>
            <person name="Tian Z."/>
            <person name="Zhu L."/>
            <person name="Gill N."/>
            <person name="Joshi T."/>
            <person name="Libault M."/>
            <person name="Sethuraman A."/>
            <person name="Zhang X.-C."/>
            <person name="Shinozaki K."/>
            <person name="Nguyen H.T."/>
            <person name="Wing R.A."/>
            <person name="Cregan P."/>
            <person name="Specht J."/>
            <person name="Grimwood J."/>
            <person name="Rokhsar D."/>
            <person name="Stacey G."/>
            <person name="Shoemaker R.C."/>
            <person name="Jackson S.A."/>
        </authorList>
    </citation>
    <scope>NUCLEOTIDE SEQUENCE [LARGE SCALE GENOMIC DNA]</scope>
    <source>
        <strain evidence="2">cv. Williams 82</strain>
        <tissue evidence="1">Callus</tissue>
    </source>
</reference>
<reference evidence="2" key="2">
    <citation type="submission" date="2018-02" db="UniProtKB">
        <authorList>
            <consortium name="EnsemblPlants"/>
        </authorList>
    </citation>
    <scope>IDENTIFICATION</scope>
    <source>
        <strain evidence="2">Williams 82</strain>
    </source>
</reference>
<name>A0A0R0KP23_SOYBN</name>
<dbReference type="InParanoid" id="A0A0R0KP23"/>
<sequence>MVLDALKKIKNEILQMNLTFRRDKGFSNTVLDMTNTTLRSIKLVGTSLLFFKLIEKHKEEFVTHLLCKRLNLLYLFSSLLTHLEKIRNN</sequence>
<organism evidence="1">
    <name type="scientific">Glycine max</name>
    <name type="common">Soybean</name>
    <name type="synonym">Glycine hispida</name>
    <dbReference type="NCBI Taxonomy" id="3847"/>
    <lineage>
        <taxon>Eukaryota</taxon>
        <taxon>Viridiplantae</taxon>
        <taxon>Streptophyta</taxon>
        <taxon>Embryophyta</taxon>
        <taxon>Tracheophyta</taxon>
        <taxon>Spermatophyta</taxon>
        <taxon>Magnoliopsida</taxon>
        <taxon>eudicotyledons</taxon>
        <taxon>Gunneridae</taxon>
        <taxon>Pentapetalae</taxon>
        <taxon>rosids</taxon>
        <taxon>fabids</taxon>
        <taxon>Fabales</taxon>
        <taxon>Fabaceae</taxon>
        <taxon>Papilionoideae</taxon>
        <taxon>50 kb inversion clade</taxon>
        <taxon>NPAAA clade</taxon>
        <taxon>indigoferoid/millettioid clade</taxon>
        <taxon>Phaseoleae</taxon>
        <taxon>Glycine</taxon>
        <taxon>Glycine subgen. Soja</taxon>
    </lineage>
</organism>
<dbReference type="Proteomes" id="UP000008827">
    <property type="component" value="Chromosome 3"/>
</dbReference>
<dbReference type="EnsemblPlants" id="KRH66994">
    <property type="protein sequence ID" value="KRH66994"/>
    <property type="gene ID" value="GLYMA_03G140200"/>
</dbReference>
<dbReference type="AlphaFoldDB" id="A0A0R0KP23"/>
<gene>
    <name evidence="1" type="ORF">GLYMA_03G140200</name>
</gene>
<evidence type="ECO:0000313" key="1">
    <source>
        <dbReference type="EMBL" id="KRH66994.1"/>
    </source>
</evidence>
<reference evidence="1" key="3">
    <citation type="submission" date="2018-07" db="EMBL/GenBank/DDBJ databases">
        <title>WGS assembly of Glycine max.</title>
        <authorList>
            <person name="Schmutz J."/>
            <person name="Cannon S."/>
            <person name="Schlueter J."/>
            <person name="Ma J."/>
            <person name="Mitros T."/>
            <person name="Nelson W."/>
            <person name="Hyten D."/>
            <person name="Song Q."/>
            <person name="Thelen J."/>
            <person name="Cheng J."/>
            <person name="Xu D."/>
            <person name="Hellsten U."/>
            <person name="May G."/>
            <person name="Yu Y."/>
            <person name="Sakurai T."/>
            <person name="Umezawa T."/>
            <person name="Bhattacharyya M."/>
            <person name="Sandhu D."/>
            <person name="Valliyodan B."/>
            <person name="Lindquist E."/>
            <person name="Peto M."/>
            <person name="Grant D."/>
            <person name="Shu S."/>
            <person name="Goodstein D."/>
            <person name="Barry K."/>
            <person name="Futrell-Griggs M."/>
            <person name="Abernathy B."/>
            <person name="Du J."/>
            <person name="Tian Z."/>
            <person name="Zhu L."/>
            <person name="Gill N."/>
            <person name="Joshi T."/>
            <person name="Libault M."/>
            <person name="Sethuraman A."/>
            <person name="Zhang X."/>
            <person name="Shinozaki K."/>
            <person name="Nguyen H."/>
            <person name="Wing R."/>
            <person name="Cregan P."/>
            <person name="Specht J."/>
            <person name="Grimwood J."/>
            <person name="Rokhsar D."/>
            <person name="Stacey G."/>
            <person name="Shoemaker R."/>
            <person name="Jackson S."/>
        </authorList>
    </citation>
    <scope>NUCLEOTIDE SEQUENCE</scope>
    <source>
        <tissue evidence="1">Callus</tissue>
    </source>
</reference>
<evidence type="ECO:0000313" key="3">
    <source>
        <dbReference type="Proteomes" id="UP000008827"/>
    </source>
</evidence>
<keyword evidence="3" id="KW-1185">Reference proteome</keyword>
<proteinExistence type="predicted"/>
<dbReference type="Gramene" id="KRH66994">
    <property type="protein sequence ID" value="KRH66994"/>
    <property type="gene ID" value="GLYMA_03G140200"/>
</dbReference>
<evidence type="ECO:0000313" key="2">
    <source>
        <dbReference type="EnsemblPlants" id="KRH66994"/>
    </source>
</evidence>
<dbReference type="EMBL" id="CM000836">
    <property type="protein sequence ID" value="KRH66994.1"/>
    <property type="molecule type" value="Genomic_DNA"/>
</dbReference>